<evidence type="ECO:0000313" key="7">
    <source>
        <dbReference type="EMBL" id="PQJ76008.1"/>
    </source>
</evidence>
<evidence type="ECO:0000256" key="5">
    <source>
        <dbReference type="SAM" id="Phobius"/>
    </source>
</evidence>
<evidence type="ECO:0000256" key="1">
    <source>
        <dbReference type="ARBA" id="ARBA00004141"/>
    </source>
</evidence>
<dbReference type="Pfam" id="PF07291">
    <property type="entry name" value="MauE"/>
    <property type="match status" value="1"/>
</dbReference>
<protein>
    <submittedName>
        <fullName evidence="7">DoxX family protein</fullName>
    </submittedName>
</protein>
<evidence type="ECO:0000256" key="4">
    <source>
        <dbReference type="ARBA" id="ARBA00023136"/>
    </source>
</evidence>
<dbReference type="GO" id="GO:0016020">
    <property type="term" value="C:membrane"/>
    <property type="evidence" value="ECO:0007669"/>
    <property type="project" value="UniProtKB-SubCell"/>
</dbReference>
<dbReference type="RefSeq" id="WP_105047154.1">
    <property type="nucleotide sequence ID" value="NZ_CP150662.1"/>
</dbReference>
<comment type="caution">
    <text evidence="7">The sequence shown here is derived from an EMBL/GenBank/DDBJ whole genome shotgun (WGS) entry which is preliminary data.</text>
</comment>
<keyword evidence="4 5" id="KW-0472">Membrane</keyword>
<evidence type="ECO:0000256" key="2">
    <source>
        <dbReference type="ARBA" id="ARBA00022692"/>
    </source>
</evidence>
<comment type="subcellular location">
    <subcellularLocation>
        <location evidence="1">Membrane</location>
        <topology evidence="1">Multi-pass membrane protein</topology>
    </subcellularLocation>
</comment>
<proteinExistence type="predicted"/>
<keyword evidence="2 5" id="KW-0812">Transmembrane</keyword>
<dbReference type="InterPro" id="IPR009908">
    <property type="entry name" value="Methylamine_util_MauE"/>
</dbReference>
<evidence type="ECO:0000256" key="3">
    <source>
        <dbReference type="ARBA" id="ARBA00022989"/>
    </source>
</evidence>
<dbReference type="NCBIfam" id="NF045576">
    <property type="entry name" value="BT_3928_fam"/>
    <property type="match status" value="1"/>
</dbReference>
<dbReference type="OrthoDB" id="648842at2"/>
<feature type="transmembrane region" description="Helical" evidence="5">
    <location>
        <begin position="83"/>
        <end position="100"/>
    </location>
</feature>
<accession>A0A2S7WEE5</accession>
<feature type="domain" description="Methylamine utilisation protein MauE" evidence="6">
    <location>
        <begin position="1"/>
        <end position="134"/>
    </location>
</feature>
<evidence type="ECO:0000313" key="8">
    <source>
        <dbReference type="Proteomes" id="UP000237608"/>
    </source>
</evidence>
<organism evidence="7 8">
    <name type="scientific">Polaribacter gangjinensis</name>
    <dbReference type="NCBI Taxonomy" id="574710"/>
    <lineage>
        <taxon>Bacteria</taxon>
        <taxon>Pseudomonadati</taxon>
        <taxon>Bacteroidota</taxon>
        <taxon>Flavobacteriia</taxon>
        <taxon>Flavobacteriales</taxon>
        <taxon>Flavobacteriaceae</taxon>
    </lineage>
</organism>
<feature type="transmembrane region" description="Helical" evidence="5">
    <location>
        <begin position="7"/>
        <end position="25"/>
    </location>
</feature>
<reference evidence="7 8" key="1">
    <citation type="submission" date="2016-12" db="EMBL/GenBank/DDBJ databases">
        <title>Trade-off between light-utilization and light-protection in marine flavobacteria.</title>
        <authorList>
            <person name="Kumagai Y."/>
            <person name="Yoshizawa S."/>
            <person name="Kogure K."/>
            <person name="Iwasaki W."/>
        </authorList>
    </citation>
    <scope>NUCLEOTIDE SEQUENCE [LARGE SCALE GENOMIC DNA]</scope>
    <source>
        <strain evidence="7 8">KCTC 22729</strain>
    </source>
</reference>
<feature type="transmembrane region" description="Helical" evidence="5">
    <location>
        <begin position="120"/>
        <end position="136"/>
    </location>
</feature>
<dbReference type="AlphaFoldDB" id="A0A2S7WEE5"/>
<keyword evidence="3 5" id="KW-1133">Transmembrane helix</keyword>
<name>A0A2S7WEE5_9FLAO</name>
<feature type="transmembrane region" description="Helical" evidence="5">
    <location>
        <begin position="148"/>
        <end position="169"/>
    </location>
</feature>
<gene>
    <name evidence="7" type="ORF">BTO13_12580</name>
</gene>
<keyword evidence="8" id="KW-1185">Reference proteome</keyword>
<dbReference type="Proteomes" id="UP000237608">
    <property type="component" value="Unassembled WGS sequence"/>
</dbReference>
<feature type="transmembrane region" description="Helical" evidence="5">
    <location>
        <begin position="45"/>
        <end position="71"/>
    </location>
</feature>
<dbReference type="GO" id="GO:0030416">
    <property type="term" value="P:methylamine metabolic process"/>
    <property type="evidence" value="ECO:0007669"/>
    <property type="project" value="InterPro"/>
</dbReference>
<dbReference type="EMBL" id="MSCL01000001">
    <property type="protein sequence ID" value="PQJ76008.1"/>
    <property type="molecule type" value="Genomic_DNA"/>
</dbReference>
<sequence>MKILVHITRFIVGVLFIFSGFVKLVDPIGSQYKFEEYFSESVLNIPFLIPYALPFAIFLIIAEILLGVALLVGWKPKFTVRSLLIMVIFFFFLTGYSAYFDKVTDCGCFGDAIKLTPWQTFYKDVVLTVLIFFLSYKTKLITPLKSKYFPGKVVFWSLIISSFITYYVLAHLPIIDFRPYAIGKNIPKGMEYPEDGSLPKVHDFMLEDSQNDLAPEILKMKKVVLVIAYNLDKADFEAFPDIKKMADKAIKKGYKVYGASASFSDILQMTIKKFDLPFDFLFCDETTLKTIIRSNPGIVILNEGTVVDKRNWRDIEDLKFE</sequence>
<evidence type="ECO:0000259" key="6">
    <source>
        <dbReference type="Pfam" id="PF07291"/>
    </source>
</evidence>